<evidence type="ECO:0000256" key="2">
    <source>
        <dbReference type="ARBA" id="ARBA00023136"/>
    </source>
</evidence>
<dbReference type="InterPro" id="IPR002372">
    <property type="entry name" value="PQQ_rpt_dom"/>
</dbReference>
<dbReference type="PROSITE" id="PS51257">
    <property type="entry name" value="PROKAR_LIPOPROTEIN"/>
    <property type="match status" value="1"/>
</dbReference>
<dbReference type="InterPro" id="IPR011047">
    <property type="entry name" value="Quinoprotein_ADH-like_sf"/>
</dbReference>
<evidence type="ECO:0000256" key="3">
    <source>
        <dbReference type="ARBA" id="ARBA00023237"/>
    </source>
</evidence>
<dbReference type="HAMAP" id="MF_00923">
    <property type="entry name" value="OM_assembly_BamB"/>
    <property type="match status" value="1"/>
</dbReference>
<keyword evidence="4" id="KW-0449">Lipoprotein</keyword>
<proteinExistence type="inferred from homology"/>
<comment type="similarity">
    <text evidence="4">Belongs to the BamB family.</text>
</comment>
<evidence type="ECO:0000259" key="5">
    <source>
        <dbReference type="Pfam" id="PF13360"/>
    </source>
</evidence>
<evidence type="ECO:0000256" key="1">
    <source>
        <dbReference type="ARBA" id="ARBA00022729"/>
    </source>
</evidence>
<comment type="subunit">
    <text evidence="4">Part of the Bam complex.</text>
</comment>
<keyword evidence="3 4" id="KW-0998">Cell outer membrane</keyword>
<dbReference type="Gene3D" id="2.130.10.10">
    <property type="entry name" value="YVTN repeat-like/Quinoprotein amine dehydrogenase"/>
    <property type="match status" value="1"/>
</dbReference>
<name>A0ABQ3BT20_9GAMM</name>
<keyword evidence="7" id="KW-1185">Reference proteome</keyword>
<dbReference type="SUPFAM" id="SSF50998">
    <property type="entry name" value="Quinoprotein alcohol dehydrogenase-like"/>
    <property type="match status" value="1"/>
</dbReference>
<dbReference type="Proteomes" id="UP000643403">
    <property type="component" value="Unassembled WGS sequence"/>
</dbReference>
<dbReference type="PANTHER" id="PTHR34512:SF30">
    <property type="entry name" value="OUTER MEMBRANE PROTEIN ASSEMBLY FACTOR BAMB"/>
    <property type="match status" value="1"/>
</dbReference>
<sequence>MNSARPLSVRVARVALVAAVVVALSGCSTVRGWFGGKDSSKKAAKPSELTEITPTLNVAKLWSADVGGGEGRLGLRQGPVVDGDRVYAAAVKGGVYALDLQTGKPAWHYESKVNISGGPGVGEGLVVVGGLEGEVIALDSSTGTEKWTAKVGAEVVSAPAIGQGRVFVRSNDGRVTAFDAATGERRWFWNHDLPSLAVRGNDSVTLGPGVVFVGNDDGTVAMLAVNDGRPLWELPVGLPEGRNELERVADVDGTPVLEGGLLFATSMKRSTVAIDAPNGRPLWSADHGGPGRPGVASEAVVVTEADGGVFALDKQSGAALWQQPGLLRRDVTAPAVVGESAVVGDLDGYVHWLRLSDGAFAARLRATRDAIRATPVVAGDVVLVQDVDGSLIALRAQ</sequence>
<organism evidence="6 7">
    <name type="scientific">Cognatilysobacter xinjiangensis</name>
    <dbReference type="NCBI Taxonomy" id="546892"/>
    <lineage>
        <taxon>Bacteria</taxon>
        <taxon>Pseudomonadati</taxon>
        <taxon>Pseudomonadota</taxon>
        <taxon>Gammaproteobacteria</taxon>
        <taxon>Lysobacterales</taxon>
        <taxon>Lysobacteraceae</taxon>
        <taxon>Cognatilysobacter</taxon>
    </lineage>
</organism>
<dbReference type="InterPro" id="IPR018391">
    <property type="entry name" value="PQQ_b-propeller_rpt"/>
</dbReference>
<dbReference type="EMBL" id="BMXY01000001">
    <property type="protein sequence ID" value="GGZ56396.1"/>
    <property type="molecule type" value="Genomic_DNA"/>
</dbReference>
<evidence type="ECO:0000256" key="4">
    <source>
        <dbReference type="HAMAP-Rule" id="MF_00923"/>
    </source>
</evidence>
<dbReference type="InterPro" id="IPR017687">
    <property type="entry name" value="BamB"/>
</dbReference>
<reference evidence="7" key="1">
    <citation type="journal article" date="2019" name="Int. J. Syst. Evol. Microbiol.">
        <title>The Global Catalogue of Microorganisms (GCM) 10K type strain sequencing project: providing services to taxonomists for standard genome sequencing and annotation.</title>
        <authorList>
            <consortium name="The Broad Institute Genomics Platform"/>
            <consortium name="The Broad Institute Genome Sequencing Center for Infectious Disease"/>
            <person name="Wu L."/>
            <person name="Ma J."/>
        </authorList>
    </citation>
    <scope>NUCLEOTIDE SEQUENCE [LARGE SCALE GENOMIC DNA]</scope>
    <source>
        <strain evidence="7">KCTC 22558</strain>
    </source>
</reference>
<comment type="subcellular location">
    <subcellularLocation>
        <location evidence="4">Cell outer membrane</location>
        <topology evidence="4">Lipid-anchor</topology>
    </subcellularLocation>
</comment>
<dbReference type="SMART" id="SM00564">
    <property type="entry name" value="PQQ"/>
    <property type="match status" value="7"/>
</dbReference>
<comment type="function">
    <text evidence="4">Part of the outer membrane protein assembly complex, which is involved in assembly and insertion of beta-barrel proteins into the outer membrane.</text>
</comment>
<evidence type="ECO:0000313" key="6">
    <source>
        <dbReference type="EMBL" id="GGZ56396.1"/>
    </source>
</evidence>
<feature type="domain" description="Pyrrolo-quinoline quinone repeat" evidence="5">
    <location>
        <begin position="92"/>
        <end position="323"/>
    </location>
</feature>
<gene>
    <name evidence="4 6" type="primary">bamB</name>
    <name evidence="6" type="ORF">GCM10008101_07270</name>
</gene>
<keyword evidence="1 4" id="KW-0732">Signal</keyword>
<dbReference type="NCBIfam" id="TIGR03300">
    <property type="entry name" value="assembly_YfgL"/>
    <property type="match status" value="1"/>
</dbReference>
<comment type="caution">
    <text evidence="6">The sequence shown here is derived from an EMBL/GenBank/DDBJ whole genome shotgun (WGS) entry which is preliminary data.</text>
</comment>
<dbReference type="Pfam" id="PF13360">
    <property type="entry name" value="PQQ_2"/>
    <property type="match status" value="1"/>
</dbReference>
<keyword evidence="4" id="KW-0564">Palmitate</keyword>
<protein>
    <recommendedName>
        <fullName evidence="4">Outer membrane protein assembly factor BamB</fullName>
    </recommendedName>
</protein>
<keyword evidence="2 4" id="KW-0472">Membrane</keyword>
<dbReference type="InterPro" id="IPR015943">
    <property type="entry name" value="WD40/YVTN_repeat-like_dom_sf"/>
</dbReference>
<accession>A0ABQ3BT20</accession>
<evidence type="ECO:0000313" key="7">
    <source>
        <dbReference type="Proteomes" id="UP000643403"/>
    </source>
</evidence>
<dbReference type="RefSeq" id="WP_189447003.1">
    <property type="nucleotide sequence ID" value="NZ_BMXY01000001.1"/>
</dbReference>
<dbReference type="PANTHER" id="PTHR34512">
    <property type="entry name" value="CELL SURFACE PROTEIN"/>
    <property type="match status" value="1"/>
</dbReference>